<reference evidence="1 2" key="1">
    <citation type="submission" date="2015-01" db="EMBL/GenBank/DDBJ databases">
        <title>Evolution of Trichinella species and genotypes.</title>
        <authorList>
            <person name="Korhonen P.K."/>
            <person name="Edoardo P."/>
            <person name="Giuseppe L.R."/>
            <person name="Gasser R.B."/>
        </authorList>
    </citation>
    <scope>NUCLEOTIDE SEQUENCE [LARGE SCALE GENOMIC DNA]</scope>
    <source>
        <strain evidence="1">ISS141</strain>
    </source>
</reference>
<proteinExistence type="predicted"/>
<dbReference type="STRING" id="6337.A0A0V0YD42"/>
<dbReference type="EMBL" id="JYDU01000022">
    <property type="protein sequence ID" value="KRX98340.1"/>
    <property type="molecule type" value="Genomic_DNA"/>
</dbReference>
<protein>
    <submittedName>
        <fullName evidence="1">Uncharacterized protein</fullName>
    </submittedName>
</protein>
<dbReference type="Proteomes" id="UP000054815">
    <property type="component" value="Unassembled WGS sequence"/>
</dbReference>
<dbReference type="AlphaFoldDB" id="A0A0V0YD42"/>
<sequence length="141" mass="15531">MTITITVGKAKLAKKMNSIIHLRKKNVSSGQMSRQAVAAVSCSSATCCHFGRSERDRFQRIAQGKVSVDGHDRQQPNTGEHGDILEEVSGLAHPESVRPVVQHVDGSLERYAEYQEQQIRTAEVQDKHPGCVQPVNTAVQE</sequence>
<evidence type="ECO:0000313" key="2">
    <source>
        <dbReference type="Proteomes" id="UP000054815"/>
    </source>
</evidence>
<evidence type="ECO:0000313" key="1">
    <source>
        <dbReference type="EMBL" id="KRX98340.1"/>
    </source>
</evidence>
<organism evidence="1 2">
    <name type="scientific">Trichinella pseudospiralis</name>
    <name type="common">Parasitic roundworm</name>
    <dbReference type="NCBI Taxonomy" id="6337"/>
    <lineage>
        <taxon>Eukaryota</taxon>
        <taxon>Metazoa</taxon>
        <taxon>Ecdysozoa</taxon>
        <taxon>Nematoda</taxon>
        <taxon>Enoplea</taxon>
        <taxon>Dorylaimia</taxon>
        <taxon>Trichinellida</taxon>
        <taxon>Trichinellidae</taxon>
        <taxon>Trichinella</taxon>
    </lineage>
</organism>
<gene>
    <name evidence="1" type="ORF">T4E_7939</name>
</gene>
<comment type="caution">
    <text evidence="1">The sequence shown here is derived from an EMBL/GenBank/DDBJ whole genome shotgun (WGS) entry which is preliminary data.</text>
</comment>
<accession>A0A0V0YD42</accession>
<name>A0A0V0YD42_TRIPS</name>